<protein>
    <submittedName>
        <fullName evidence="3">Phosphoglycerate mutase</fullName>
    </submittedName>
</protein>
<proteinExistence type="predicted"/>
<dbReference type="PANTHER" id="PTHR16469:SF27">
    <property type="entry name" value="UBIQUITIN-ASSOCIATED AND SH3 DOMAIN-CONTAINING BA-RELATED"/>
    <property type="match status" value="1"/>
</dbReference>
<evidence type="ECO:0000313" key="3">
    <source>
        <dbReference type="WBParaSite" id="nOo.2.0.1.t04221-RA"/>
    </source>
</evidence>
<reference evidence="3" key="1">
    <citation type="submission" date="2016-06" db="UniProtKB">
        <authorList>
            <consortium name="WormBaseParasite"/>
        </authorList>
    </citation>
    <scope>IDENTIFICATION</scope>
</reference>
<dbReference type="InterPro" id="IPR051710">
    <property type="entry name" value="Phosphatase_SH3-domain"/>
</dbReference>
<evidence type="ECO:0000313" key="2">
    <source>
        <dbReference type="Proteomes" id="UP000271087"/>
    </source>
</evidence>
<gene>
    <name evidence="1" type="ORF">NOO_LOCUS4221</name>
</gene>
<keyword evidence="2" id="KW-1185">Reference proteome</keyword>
<organism evidence="3">
    <name type="scientific">Onchocerca ochengi</name>
    <name type="common">Filarial nematode worm</name>
    <dbReference type="NCBI Taxonomy" id="42157"/>
    <lineage>
        <taxon>Eukaryota</taxon>
        <taxon>Metazoa</taxon>
        <taxon>Ecdysozoa</taxon>
        <taxon>Nematoda</taxon>
        <taxon>Chromadorea</taxon>
        <taxon>Rhabditida</taxon>
        <taxon>Spirurina</taxon>
        <taxon>Spiruromorpha</taxon>
        <taxon>Filarioidea</taxon>
        <taxon>Onchocercidae</taxon>
        <taxon>Onchocerca</taxon>
    </lineage>
</organism>
<dbReference type="Pfam" id="PF00300">
    <property type="entry name" value="His_Phos_1"/>
    <property type="match status" value="1"/>
</dbReference>
<dbReference type="EMBL" id="UYRW01000916">
    <property type="protein sequence ID" value="VDK72268.1"/>
    <property type="molecule type" value="Genomic_DNA"/>
</dbReference>
<reference evidence="1 2" key="2">
    <citation type="submission" date="2018-08" db="EMBL/GenBank/DDBJ databases">
        <authorList>
            <person name="Laetsch R D."/>
            <person name="Stevens L."/>
            <person name="Kumar S."/>
            <person name="Blaxter L. M."/>
        </authorList>
    </citation>
    <scope>NUCLEOTIDE SEQUENCE [LARGE SCALE GENOMIC DNA]</scope>
</reference>
<dbReference type="SUPFAM" id="SSF53254">
    <property type="entry name" value="Phosphoglycerate mutase-like"/>
    <property type="match status" value="1"/>
</dbReference>
<evidence type="ECO:0000313" key="1">
    <source>
        <dbReference type="EMBL" id="VDK72268.1"/>
    </source>
</evidence>
<dbReference type="PANTHER" id="PTHR16469">
    <property type="entry name" value="UBIQUITIN-ASSOCIATED AND SH3 DOMAIN-CONTAINING BA-RELATED"/>
    <property type="match status" value="1"/>
</dbReference>
<dbReference type="Proteomes" id="UP000271087">
    <property type="component" value="Unassembled WGS sequence"/>
</dbReference>
<dbReference type="InterPro" id="IPR029033">
    <property type="entry name" value="His_PPase_superfam"/>
</dbReference>
<sequence length="223" mass="25299">MNSMIFWVVRHAEREDNINSAWRNNSKLKSDNSPLSKRGQGLSIIVICRQADELAVRFENIHLDHIFVSPFDRTLETATRLLRGHKNATIKVEPGLCEGLYMCEDPPGYEDLNTLKEKYPLVDMDYKTVMPWKLPREGYGDEACTPRVQKTLEGIEKRFPGTEVLLVSHGAPIGAIHELLGGSWKYVGQATISKFVKKSKGNFTKELSDDASHLSDKTNLRPW</sequence>
<name>A0A182E870_ONCOC</name>
<dbReference type="CDD" id="cd07067">
    <property type="entry name" value="HP_PGM_like"/>
    <property type="match status" value="1"/>
</dbReference>
<dbReference type="AlphaFoldDB" id="A0A182E870"/>
<dbReference type="GO" id="GO:0016791">
    <property type="term" value="F:phosphatase activity"/>
    <property type="evidence" value="ECO:0007669"/>
    <property type="project" value="UniProtKB-ARBA"/>
</dbReference>
<dbReference type="WBParaSite" id="nOo.2.0.1.t04221-RA">
    <property type="protein sequence ID" value="nOo.2.0.1.t04221-RA"/>
    <property type="gene ID" value="nOo.2.0.1.g04221"/>
</dbReference>
<dbReference type="InterPro" id="IPR013078">
    <property type="entry name" value="His_Pase_superF_clade-1"/>
</dbReference>
<dbReference type="STRING" id="42157.A0A182E870"/>
<dbReference type="Gene3D" id="3.40.50.1240">
    <property type="entry name" value="Phosphoglycerate mutase-like"/>
    <property type="match status" value="1"/>
</dbReference>
<dbReference type="OrthoDB" id="414418at2759"/>
<accession>A0A182E870</accession>